<dbReference type="GO" id="GO:0009507">
    <property type="term" value="C:chloroplast"/>
    <property type="evidence" value="ECO:0007669"/>
    <property type="project" value="TreeGrafter"/>
</dbReference>
<dbReference type="Gene3D" id="3.40.50.720">
    <property type="entry name" value="NAD(P)-binding Rossmann-like Domain"/>
    <property type="match status" value="1"/>
</dbReference>
<dbReference type="EMBL" id="RXGB01018924">
    <property type="protein sequence ID" value="TMW82342.1"/>
    <property type="molecule type" value="Genomic_DNA"/>
</dbReference>
<gene>
    <name evidence="1" type="ORF">EJD97_006199</name>
</gene>
<protein>
    <recommendedName>
        <fullName evidence="2">Malic enzyme NAD-binding domain-containing protein</fullName>
    </recommendedName>
</protein>
<evidence type="ECO:0000313" key="1">
    <source>
        <dbReference type="EMBL" id="TMW82342.1"/>
    </source>
</evidence>
<organism evidence="1">
    <name type="scientific">Solanum chilense</name>
    <name type="common">Tomato</name>
    <name type="synonym">Lycopersicon chilense</name>
    <dbReference type="NCBI Taxonomy" id="4083"/>
    <lineage>
        <taxon>Eukaryota</taxon>
        <taxon>Viridiplantae</taxon>
        <taxon>Streptophyta</taxon>
        <taxon>Embryophyta</taxon>
        <taxon>Tracheophyta</taxon>
        <taxon>Spermatophyta</taxon>
        <taxon>Magnoliopsida</taxon>
        <taxon>eudicotyledons</taxon>
        <taxon>Gunneridae</taxon>
        <taxon>Pentapetalae</taxon>
        <taxon>asterids</taxon>
        <taxon>lamiids</taxon>
        <taxon>Solanales</taxon>
        <taxon>Solanaceae</taxon>
        <taxon>Solanoideae</taxon>
        <taxon>Solaneae</taxon>
        <taxon>Solanum</taxon>
        <taxon>Solanum subgen. Lycopersicon</taxon>
    </lineage>
</organism>
<accession>A0A6N2AIJ7</accession>
<proteinExistence type="predicted"/>
<evidence type="ECO:0008006" key="2">
    <source>
        <dbReference type="Google" id="ProtNLM"/>
    </source>
</evidence>
<dbReference type="AlphaFoldDB" id="A0A6N2AIJ7"/>
<comment type="caution">
    <text evidence="1">The sequence shown here is derived from an EMBL/GenBank/DDBJ whole genome shotgun (WGS) entry which is preliminary data.</text>
</comment>
<name>A0A6N2AIJ7_SOLCI</name>
<dbReference type="PANTHER" id="PTHR23406:SF91">
    <property type="entry name" value="MALIC ENZYME"/>
    <property type="match status" value="1"/>
</dbReference>
<reference evidence="1" key="1">
    <citation type="submission" date="2019-05" db="EMBL/GenBank/DDBJ databases">
        <title>The de novo reference genome and transcriptome assemblies of the wild tomato species Solanum chilense.</title>
        <authorList>
            <person name="Stam R."/>
            <person name="Nosenko T."/>
            <person name="Hoerger A.C."/>
            <person name="Stephan W."/>
            <person name="Seidel M.A."/>
            <person name="Kuhn J.M.M."/>
            <person name="Haberer G."/>
            <person name="Tellier A."/>
        </authorList>
    </citation>
    <scope>NUCLEOTIDE SEQUENCE</scope>
    <source>
        <tissue evidence="1">Mature leaves</tissue>
    </source>
</reference>
<dbReference type="GO" id="GO:0006108">
    <property type="term" value="P:malate metabolic process"/>
    <property type="evidence" value="ECO:0007669"/>
    <property type="project" value="TreeGrafter"/>
</dbReference>
<sequence length="72" mass="8057">MVHSLEALAAEISQENLEKGLIYPPFANIRKISAHIAAKAYELGLATRLPQPENLVAYAESCMYSPSYRSYR</sequence>
<dbReference type="GO" id="GO:0004473">
    <property type="term" value="F:malate dehydrogenase (decarboxylating) (NADP+) activity"/>
    <property type="evidence" value="ECO:0007669"/>
    <property type="project" value="TreeGrafter"/>
</dbReference>
<dbReference type="PANTHER" id="PTHR23406">
    <property type="entry name" value="MALIC ENZYME-RELATED"/>
    <property type="match status" value="1"/>
</dbReference>
<dbReference type="SUPFAM" id="SSF51735">
    <property type="entry name" value="NAD(P)-binding Rossmann-fold domains"/>
    <property type="match status" value="1"/>
</dbReference>
<dbReference type="InterPro" id="IPR036291">
    <property type="entry name" value="NAD(P)-bd_dom_sf"/>
</dbReference>